<evidence type="ECO:0000313" key="1">
    <source>
        <dbReference type="EMBL" id="GAA4636499.1"/>
    </source>
</evidence>
<evidence type="ECO:0000313" key="2">
    <source>
        <dbReference type="Proteomes" id="UP001501442"/>
    </source>
</evidence>
<protein>
    <submittedName>
        <fullName evidence="1">Uncharacterized protein</fullName>
    </submittedName>
</protein>
<reference evidence="2" key="1">
    <citation type="journal article" date="2019" name="Int. J. Syst. Evol. Microbiol.">
        <title>The Global Catalogue of Microorganisms (GCM) 10K type strain sequencing project: providing services to taxonomists for standard genome sequencing and annotation.</title>
        <authorList>
            <consortium name="The Broad Institute Genomics Platform"/>
            <consortium name="The Broad Institute Genome Sequencing Center for Infectious Disease"/>
            <person name="Wu L."/>
            <person name="Ma J."/>
        </authorList>
    </citation>
    <scope>NUCLEOTIDE SEQUENCE [LARGE SCALE GENOMIC DNA]</scope>
    <source>
        <strain evidence="2">JCM 17939</strain>
    </source>
</reference>
<comment type="caution">
    <text evidence="1">The sequence shown here is derived from an EMBL/GenBank/DDBJ whole genome shotgun (WGS) entry which is preliminary data.</text>
</comment>
<gene>
    <name evidence="1" type="ORF">GCM10023196_086500</name>
</gene>
<keyword evidence="2" id="KW-1185">Reference proteome</keyword>
<sequence length="230" mass="24421">MKITGISRRRISMVALVAALATGGLTIWADSYGNGSPLLVNESSKIAHLSSVQRAFVSGVILDAQANSRAISIAREEVKPAPALASFGRTISTVKSRYPAAFQKVDPSASMRRIQGVYHGRQAVVEGNRLQTVLRNAEAMQGVSASQYPVIDMDAGVSGVQINHTAQQGSTATISGKTLQWAVMGQVQPSGNIAWAEPENALLITAHLTRIKGVWKIDSLSRTFAPGSEP</sequence>
<accession>A0ABP8UPU2</accession>
<name>A0ABP8UPU2_9ACTN</name>
<dbReference type="EMBL" id="BAABHK010000017">
    <property type="protein sequence ID" value="GAA4636499.1"/>
    <property type="molecule type" value="Genomic_DNA"/>
</dbReference>
<proteinExistence type="predicted"/>
<dbReference type="Proteomes" id="UP001501442">
    <property type="component" value="Unassembled WGS sequence"/>
</dbReference>
<organism evidence="1 2">
    <name type="scientific">Actinoallomurus vinaceus</name>
    <dbReference type="NCBI Taxonomy" id="1080074"/>
    <lineage>
        <taxon>Bacteria</taxon>
        <taxon>Bacillati</taxon>
        <taxon>Actinomycetota</taxon>
        <taxon>Actinomycetes</taxon>
        <taxon>Streptosporangiales</taxon>
        <taxon>Thermomonosporaceae</taxon>
        <taxon>Actinoallomurus</taxon>
    </lineage>
</organism>